<dbReference type="InterPro" id="IPR050300">
    <property type="entry name" value="GDXG_lipolytic_enzyme"/>
</dbReference>
<dbReference type="InterPro" id="IPR029058">
    <property type="entry name" value="AB_hydrolase_fold"/>
</dbReference>
<evidence type="ECO:0000313" key="3">
    <source>
        <dbReference type="EMBL" id="KAK3376964.1"/>
    </source>
</evidence>
<evidence type="ECO:0000256" key="1">
    <source>
        <dbReference type="ARBA" id="ARBA00022801"/>
    </source>
</evidence>
<organism evidence="3 4">
    <name type="scientific">Lasiosphaeria ovina</name>
    <dbReference type="NCBI Taxonomy" id="92902"/>
    <lineage>
        <taxon>Eukaryota</taxon>
        <taxon>Fungi</taxon>
        <taxon>Dikarya</taxon>
        <taxon>Ascomycota</taxon>
        <taxon>Pezizomycotina</taxon>
        <taxon>Sordariomycetes</taxon>
        <taxon>Sordariomycetidae</taxon>
        <taxon>Sordariales</taxon>
        <taxon>Lasiosphaeriaceae</taxon>
        <taxon>Lasiosphaeria</taxon>
    </lineage>
</organism>
<keyword evidence="1 3" id="KW-0378">Hydrolase</keyword>
<reference evidence="3" key="1">
    <citation type="journal article" date="2023" name="Mol. Phylogenet. Evol.">
        <title>Genome-scale phylogeny and comparative genomics of the fungal order Sordariales.</title>
        <authorList>
            <person name="Hensen N."/>
            <person name="Bonometti L."/>
            <person name="Westerberg I."/>
            <person name="Brannstrom I.O."/>
            <person name="Guillou S."/>
            <person name="Cros-Aarteil S."/>
            <person name="Calhoun S."/>
            <person name="Haridas S."/>
            <person name="Kuo A."/>
            <person name="Mondo S."/>
            <person name="Pangilinan J."/>
            <person name="Riley R."/>
            <person name="LaButti K."/>
            <person name="Andreopoulos B."/>
            <person name="Lipzen A."/>
            <person name="Chen C."/>
            <person name="Yan M."/>
            <person name="Daum C."/>
            <person name="Ng V."/>
            <person name="Clum A."/>
            <person name="Steindorff A."/>
            <person name="Ohm R.A."/>
            <person name="Martin F."/>
            <person name="Silar P."/>
            <person name="Natvig D.O."/>
            <person name="Lalanne C."/>
            <person name="Gautier V."/>
            <person name="Ament-Velasquez S.L."/>
            <person name="Kruys A."/>
            <person name="Hutchinson M.I."/>
            <person name="Powell A.J."/>
            <person name="Barry K."/>
            <person name="Miller A.N."/>
            <person name="Grigoriev I.V."/>
            <person name="Debuchy R."/>
            <person name="Gladieux P."/>
            <person name="Hiltunen Thoren M."/>
            <person name="Johannesson H."/>
        </authorList>
    </citation>
    <scope>NUCLEOTIDE SEQUENCE</scope>
    <source>
        <strain evidence="3">CBS 958.72</strain>
    </source>
</reference>
<gene>
    <name evidence="3" type="ORF">B0T24DRAFT_620182</name>
</gene>
<dbReference type="GO" id="GO:0016787">
    <property type="term" value="F:hydrolase activity"/>
    <property type="evidence" value="ECO:0007669"/>
    <property type="project" value="UniProtKB-KW"/>
</dbReference>
<comment type="caution">
    <text evidence="3">The sequence shown here is derived from an EMBL/GenBank/DDBJ whole genome shotgun (WGS) entry which is preliminary data.</text>
</comment>
<protein>
    <submittedName>
        <fullName evidence="3">Alpha/Beta hydrolase protein</fullName>
    </submittedName>
</protein>
<feature type="domain" description="Alpha/beta hydrolase fold-3" evidence="2">
    <location>
        <begin position="187"/>
        <end position="385"/>
    </location>
</feature>
<dbReference type="EMBL" id="JAULSN010000003">
    <property type="protein sequence ID" value="KAK3376964.1"/>
    <property type="molecule type" value="Genomic_DNA"/>
</dbReference>
<accession>A0AAE0NBW9</accession>
<sequence length="411" mass="44331">MASITNPPFSGWEKAGLALQLTFAAPVQLLYNFGLVVSRAAWRGLPLGDFAHCGFIRFVLCNASARQVQYLSPPTAAMYELWINGRRNDKIETGDQVTPDDAACLAAAGRLQHEVEPLPDGASSLLWLGNRRRATKFVYFLHGGGYTLPIQPGHLEWCLRAYILAAAGRARQKNGSPEEDQQKREEEVAVAVLQYTLSPGAQYPTQLCQAAAGLAHLLASGIAPGNIVVGGDSAGANLTAQLVSHLLHPHALAPRIKLAAPLAGVFLVSPWVSARVDTASFAENDGVDMLSASFVRSANNHIVGGAAKAVFDAEVASGEGWAMPADVDASWWDRLRDVTPALYVTVGKHEVLRDQGVVFTEAVRRRNAAVDVRLEVMDSEAHDFILLDGQAKRDGDPTKRMRAWASSVLWP</sequence>
<dbReference type="PANTHER" id="PTHR48081">
    <property type="entry name" value="AB HYDROLASE SUPERFAMILY PROTEIN C4A8.06C"/>
    <property type="match status" value="1"/>
</dbReference>
<dbReference type="SUPFAM" id="SSF53474">
    <property type="entry name" value="alpha/beta-Hydrolases"/>
    <property type="match status" value="1"/>
</dbReference>
<dbReference type="AlphaFoldDB" id="A0AAE0NBW9"/>
<keyword evidence="4" id="KW-1185">Reference proteome</keyword>
<dbReference type="InterPro" id="IPR013094">
    <property type="entry name" value="AB_hydrolase_3"/>
</dbReference>
<name>A0AAE0NBW9_9PEZI</name>
<dbReference type="Gene3D" id="3.40.50.1820">
    <property type="entry name" value="alpha/beta hydrolase"/>
    <property type="match status" value="1"/>
</dbReference>
<reference evidence="3" key="2">
    <citation type="submission" date="2023-06" db="EMBL/GenBank/DDBJ databases">
        <authorList>
            <consortium name="Lawrence Berkeley National Laboratory"/>
            <person name="Haridas S."/>
            <person name="Hensen N."/>
            <person name="Bonometti L."/>
            <person name="Westerberg I."/>
            <person name="Brannstrom I.O."/>
            <person name="Guillou S."/>
            <person name="Cros-Aarteil S."/>
            <person name="Calhoun S."/>
            <person name="Kuo A."/>
            <person name="Mondo S."/>
            <person name="Pangilinan J."/>
            <person name="Riley R."/>
            <person name="Labutti K."/>
            <person name="Andreopoulos B."/>
            <person name="Lipzen A."/>
            <person name="Chen C."/>
            <person name="Yanf M."/>
            <person name="Daum C."/>
            <person name="Ng V."/>
            <person name="Clum A."/>
            <person name="Steindorff A."/>
            <person name="Ohm R."/>
            <person name="Martin F."/>
            <person name="Silar P."/>
            <person name="Natvig D."/>
            <person name="Lalanne C."/>
            <person name="Gautier V."/>
            <person name="Ament-Velasquez S.L."/>
            <person name="Kruys A."/>
            <person name="Hutchinson M.I."/>
            <person name="Powell A.J."/>
            <person name="Barry K."/>
            <person name="Miller A.N."/>
            <person name="Grigoriev I.V."/>
            <person name="Debuchy R."/>
            <person name="Gladieux P."/>
            <person name="Thoren M.H."/>
            <person name="Johannesson H."/>
        </authorList>
    </citation>
    <scope>NUCLEOTIDE SEQUENCE</scope>
    <source>
        <strain evidence="3">CBS 958.72</strain>
    </source>
</reference>
<proteinExistence type="predicted"/>
<dbReference type="Pfam" id="PF07859">
    <property type="entry name" value="Abhydrolase_3"/>
    <property type="match status" value="1"/>
</dbReference>
<evidence type="ECO:0000259" key="2">
    <source>
        <dbReference type="Pfam" id="PF07859"/>
    </source>
</evidence>
<dbReference type="Proteomes" id="UP001287356">
    <property type="component" value="Unassembled WGS sequence"/>
</dbReference>
<dbReference type="PANTHER" id="PTHR48081:SF31">
    <property type="entry name" value="STERYL ACETYL HYDROLASE MUG81-RELATED"/>
    <property type="match status" value="1"/>
</dbReference>
<evidence type="ECO:0000313" key="4">
    <source>
        <dbReference type="Proteomes" id="UP001287356"/>
    </source>
</evidence>